<evidence type="ECO:0000313" key="2">
    <source>
        <dbReference type="Proteomes" id="UP000005536"/>
    </source>
</evidence>
<comment type="caution">
    <text evidence="1">The sequence shown here is derived from an EMBL/GenBank/DDBJ whole genome shotgun (WGS) entry which is preliminary data.</text>
</comment>
<proteinExistence type="predicted"/>
<dbReference type="Proteomes" id="UP000005536">
    <property type="component" value="Unassembled WGS sequence"/>
</dbReference>
<organism evidence="1 2">
    <name type="scientific">Neisseria elongata subsp. glycolytica ATCC 29315</name>
    <dbReference type="NCBI Taxonomy" id="546263"/>
    <lineage>
        <taxon>Bacteria</taxon>
        <taxon>Pseudomonadati</taxon>
        <taxon>Pseudomonadota</taxon>
        <taxon>Betaproteobacteria</taxon>
        <taxon>Neisseriales</taxon>
        <taxon>Neisseriaceae</taxon>
        <taxon>Neisseria</taxon>
    </lineage>
</organism>
<dbReference type="EMBL" id="ADBF01000012">
    <property type="protein sequence ID" value="EFE50701.1"/>
    <property type="molecule type" value="Genomic_DNA"/>
</dbReference>
<protein>
    <submittedName>
        <fullName evidence="1">Uncharacterized protein</fullName>
    </submittedName>
</protein>
<sequence>MPQYLKSEIYASQTIQAKACTSSAQLNSAQTKKIKAFQTA</sequence>
<gene>
    <name evidence="1" type="ORF">NEIELOOT_00407</name>
</gene>
<dbReference type="AlphaFoldDB" id="D4DMY3"/>
<evidence type="ECO:0000313" key="1">
    <source>
        <dbReference type="EMBL" id="EFE50701.1"/>
    </source>
</evidence>
<name>D4DMY3_NEIEG</name>
<reference evidence="1 2" key="1">
    <citation type="submission" date="2010-02" db="EMBL/GenBank/DDBJ databases">
        <authorList>
            <person name="Weinstock G."/>
            <person name="Sodergren E."/>
            <person name="Clifton S."/>
            <person name="Fulton L."/>
            <person name="Fulton B."/>
            <person name="Courtney L."/>
            <person name="Fronick C."/>
            <person name="Harrison M."/>
            <person name="Strong C."/>
            <person name="Farmer C."/>
            <person name="Delahaunty K."/>
            <person name="Markovic C."/>
            <person name="Hall O."/>
            <person name="Minx P."/>
            <person name="Tomlinson C."/>
            <person name="Mitreva M."/>
            <person name="Nelson J."/>
            <person name="Hou S."/>
            <person name="Wollam A."/>
            <person name="Pepin K.H."/>
            <person name="Johnson M."/>
            <person name="Bhonagiri V."/>
            <person name="Zhang X."/>
            <person name="Suruliraj S."/>
            <person name="Warren W."/>
            <person name="Chinwalla A."/>
            <person name="Mardis E.R."/>
            <person name="Wilson R.K."/>
        </authorList>
    </citation>
    <scope>NUCLEOTIDE SEQUENCE [LARGE SCALE GENOMIC DNA]</scope>
    <source>
        <strain evidence="1 2">ATCC 29315</strain>
    </source>
</reference>
<accession>D4DMY3</accession>